<proteinExistence type="predicted"/>
<sequence length="319" mass="35690">MGLPTLPQDLTFENQHILVTGSNTGIGLELARVFLRRKAKVFYLVVRSIERGNAAIAQLRQDAIIAKENPNAEIKLYQCDQGSFESVFTFIQKLKNEVAGLNTVVLNAGVSNFSFVTTVEGWESNFHVNYFGTVLLALELLPLLKEGQKNGIKSHLLFTSSDMHNKAKINVAQLLADDVNIIEYFKTEKNHSWDPSQPYSISKLLLTMFTEELALHEKDVIITSGCPGLVRTELDRGLPLWLKGPVLLMRILIGREILKSAETLIQSAITDQTGTYWSDGVIHPHAAVITTRDGKRLQTKLYEQTLQKCKELDSGIQLK</sequence>
<organism evidence="2 3">
    <name type="scientific">Dactylellina haptotyla (strain CBS 200.50)</name>
    <name type="common">Nematode-trapping fungus</name>
    <name type="synonym">Monacrosporium haptotylum</name>
    <dbReference type="NCBI Taxonomy" id="1284197"/>
    <lineage>
        <taxon>Eukaryota</taxon>
        <taxon>Fungi</taxon>
        <taxon>Dikarya</taxon>
        <taxon>Ascomycota</taxon>
        <taxon>Pezizomycotina</taxon>
        <taxon>Orbiliomycetes</taxon>
        <taxon>Orbiliales</taxon>
        <taxon>Orbiliaceae</taxon>
        <taxon>Dactylellina</taxon>
    </lineage>
</organism>
<dbReference type="PRINTS" id="PR00081">
    <property type="entry name" value="GDHRDH"/>
</dbReference>
<comment type="caution">
    <text evidence="2">The sequence shown here is derived from an EMBL/GenBank/DDBJ whole genome shotgun (WGS) entry which is preliminary data.</text>
</comment>
<dbReference type="InterPro" id="IPR002347">
    <property type="entry name" value="SDR_fam"/>
</dbReference>
<keyword evidence="1" id="KW-0560">Oxidoreductase</keyword>
<evidence type="ECO:0000313" key="2">
    <source>
        <dbReference type="EMBL" id="EPS42937.1"/>
    </source>
</evidence>
<gene>
    <name evidence="2" type="ORF">H072_3080</name>
</gene>
<dbReference type="AlphaFoldDB" id="S8C5I3"/>
<dbReference type="Gene3D" id="3.40.50.720">
    <property type="entry name" value="NAD(P)-binding Rossmann-like Domain"/>
    <property type="match status" value="1"/>
</dbReference>
<dbReference type="SUPFAM" id="SSF51735">
    <property type="entry name" value="NAD(P)-binding Rossmann-fold domains"/>
    <property type="match status" value="1"/>
</dbReference>
<accession>S8C5I3</accession>
<evidence type="ECO:0000256" key="1">
    <source>
        <dbReference type="ARBA" id="ARBA00023002"/>
    </source>
</evidence>
<dbReference type="PANTHER" id="PTHR43157:SF31">
    <property type="entry name" value="PHOSPHATIDYLINOSITOL-GLYCAN BIOSYNTHESIS CLASS F PROTEIN"/>
    <property type="match status" value="1"/>
</dbReference>
<dbReference type="EMBL" id="AQGS01000095">
    <property type="protein sequence ID" value="EPS42937.1"/>
    <property type="molecule type" value="Genomic_DNA"/>
</dbReference>
<reference evidence="2 3" key="1">
    <citation type="journal article" date="2013" name="PLoS Genet.">
        <title>Genomic mechanisms accounting for the adaptation to parasitism in nematode-trapping fungi.</title>
        <authorList>
            <person name="Meerupati T."/>
            <person name="Andersson K.M."/>
            <person name="Friman E."/>
            <person name="Kumar D."/>
            <person name="Tunlid A."/>
            <person name="Ahren D."/>
        </authorList>
    </citation>
    <scope>NUCLEOTIDE SEQUENCE [LARGE SCALE GENOMIC DNA]</scope>
    <source>
        <strain evidence="2 3">CBS 200.50</strain>
    </source>
</reference>
<dbReference type="InterPro" id="IPR036291">
    <property type="entry name" value="NAD(P)-bd_dom_sf"/>
</dbReference>
<dbReference type="GO" id="GO:0016491">
    <property type="term" value="F:oxidoreductase activity"/>
    <property type="evidence" value="ECO:0007669"/>
    <property type="project" value="UniProtKB-KW"/>
</dbReference>
<keyword evidence="3" id="KW-1185">Reference proteome</keyword>
<dbReference type="eggNOG" id="KOG1208">
    <property type="taxonomic scope" value="Eukaryota"/>
</dbReference>
<name>S8C5I3_DACHA</name>
<evidence type="ECO:0000313" key="3">
    <source>
        <dbReference type="Proteomes" id="UP000015100"/>
    </source>
</evidence>
<dbReference type="STRING" id="1284197.S8C5I3"/>
<dbReference type="PANTHER" id="PTHR43157">
    <property type="entry name" value="PHOSPHATIDYLINOSITOL-GLYCAN BIOSYNTHESIS CLASS F PROTEIN-RELATED"/>
    <property type="match status" value="1"/>
</dbReference>
<protein>
    <submittedName>
        <fullName evidence="2">Uncharacterized protein</fullName>
    </submittedName>
</protein>
<dbReference type="OMA" id="AMYATSK"/>
<dbReference type="OrthoDB" id="542013at2759"/>
<dbReference type="Proteomes" id="UP000015100">
    <property type="component" value="Unassembled WGS sequence"/>
</dbReference>
<dbReference type="HOGENOM" id="CLU_010194_44_4_1"/>
<reference evidence="3" key="2">
    <citation type="submission" date="2013-04" db="EMBL/GenBank/DDBJ databases">
        <title>Genomic mechanisms accounting for the adaptation to parasitism in nematode-trapping fungi.</title>
        <authorList>
            <person name="Ahren D.G."/>
        </authorList>
    </citation>
    <scope>NUCLEOTIDE SEQUENCE [LARGE SCALE GENOMIC DNA]</scope>
    <source>
        <strain evidence="3">CBS 200.50</strain>
    </source>
</reference>
<dbReference type="Pfam" id="PF00106">
    <property type="entry name" value="adh_short"/>
    <property type="match status" value="1"/>
</dbReference>